<evidence type="ECO:0000313" key="4">
    <source>
        <dbReference type="EMBL" id="MFK4001179.1"/>
    </source>
</evidence>
<dbReference type="RefSeq" id="WP_193004660.1">
    <property type="nucleotide sequence ID" value="NZ_JABUZJ010000009.1"/>
</dbReference>
<organism evidence="4 5">
    <name type="scientific">Psychrobacter namhaensis</name>
    <dbReference type="NCBI Taxonomy" id="292734"/>
    <lineage>
        <taxon>Bacteria</taxon>
        <taxon>Pseudomonadati</taxon>
        <taxon>Pseudomonadota</taxon>
        <taxon>Gammaproteobacteria</taxon>
        <taxon>Moraxellales</taxon>
        <taxon>Moraxellaceae</taxon>
        <taxon>Psychrobacter</taxon>
    </lineage>
</organism>
<dbReference type="Pfam" id="PF00497">
    <property type="entry name" value="SBP_bac_3"/>
    <property type="match status" value="1"/>
</dbReference>
<sequence length="292" mass="32133">MVQLYRVLPMVLSVGLFGCGNSATQENASATGTPVTEKKDSFVSQLPDTAPTVKVATTGTMPPFSFQDDYGNMQGIDIDSIRAIGEEQGFKVEFYKETWQNMFDSVASGGRDLAISGISYKDDRAEKYGLSAPYFFNPSSIMYAKSDVTINGIEDLQGMHVAAMEGSKQEDQLNAMGKYSQMTTRSTAFLLYEDLMQGKVDVILHDLPILQFTAKNHPEYDVTIVPYEGEDNPSAQQVILMAKGNNELIHKVDEGIVKLKAKGTFKEIEERWLGVDTSADKSTSATNTKQVN</sequence>
<evidence type="ECO:0000313" key="5">
    <source>
        <dbReference type="Proteomes" id="UP001620234"/>
    </source>
</evidence>
<evidence type="ECO:0000256" key="2">
    <source>
        <dbReference type="ARBA" id="ARBA00022729"/>
    </source>
</evidence>
<dbReference type="PROSITE" id="PS51257">
    <property type="entry name" value="PROKAR_LIPOPROTEIN"/>
    <property type="match status" value="1"/>
</dbReference>
<evidence type="ECO:0000256" key="1">
    <source>
        <dbReference type="ARBA" id="ARBA00010333"/>
    </source>
</evidence>
<dbReference type="InterPro" id="IPR001638">
    <property type="entry name" value="Solute-binding_3/MltF_N"/>
</dbReference>
<dbReference type="Gene3D" id="3.40.190.10">
    <property type="entry name" value="Periplasmic binding protein-like II"/>
    <property type="match status" value="2"/>
</dbReference>
<dbReference type="SMART" id="SM00062">
    <property type="entry name" value="PBPb"/>
    <property type="match status" value="1"/>
</dbReference>
<proteinExistence type="inferred from homology"/>
<accession>A0ABW8LB83</accession>
<evidence type="ECO:0000259" key="3">
    <source>
        <dbReference type="SMART" id="SM00062"/>
    </source>
</evidence>
<name>A0ABW8LB83_9GAMM</name>
<protein>
    <submittedName>
        <fullName evidence="4">Substrate-binding periplasmic protein</fullName>
    </submittedName>
</protein>
<comment type="similarity">
    <text evidence="1">Belongs to the bacterial solute-binding protein 3 family.</text>
</comment>
<dbReference type="CDD" id="cd13704">
    <property type="entry name" value="PBP2_HisK"/>
    <property type="match status" value="1"/>
</dbReference>
<dbReference type="PANTHER" id="PTHR35936:SF35">
    <property type="entry name" value="L-CYSTINE-BINDING PROTEIN TCYJ"/>
    <property type="match status" value="1"/>
</dbReference>
<feature type="domain" description="Solute-binding protein family 3/N-terminal" evidence="3">
    <location>
        <begin position="52"/>
        <end position="276"/>
    </location>
</feature>
<gene>
    <name evidence="4" type="ORF">ACI2I3_07500</name>
</gene>
<dbReference type="EMBL" id="JBJDPD010000011">
    <property type="protein sequence ID" value="MFK4001179.1"/>
    <property type="molecule type" value="Genomic_DNA"/>
</dbReference>
<keyword evidence="5" id="KW-1185">Reference proteome</keyword>
<dbReference type="Proteomes" id="UP001620234">
    <property type="component" value="Unassembled WGS sequence"/>
</dbReference>
<dbReference type="PANTHER" id="PTHR35936">
    <property type="entry name" value="MEMBRANE-BOUND LYTIC MUREIN TRANSGLYCOSYLASE F"/>
    <property type="match status" value="1"/>
</dbReference>
<reference evidence="4 5" key="1">
    <citation type="submission" date="2024-11" db="EMBL/GenBank/DDBJ databases">
        <title>The Natural Products Discovery Center: Release of the First 8490 Sequenced Strains for Exploring Actinobacteria Biosynthetic Diversity.</title>
        <authorList>
            <person name="Kalkreuter E."/>
            <person name="Kautsar S.A."/>
            <person name="Yang D."/>
            <person name="Bader C.D."/>
            <person name="Teijaro C.N."/>
            <person name="Fluegel L."/>
            <person name="Davis C.M."/>
            <person name="Simpson J.R."/>
            <person name="Lauterbach L."/>
            <person name="Steele A.D."/>
            <person name="Gui C."/>
            <person name="Meng S."/>
            <person name="Li G."/>
            <person name="Viehrig K."/>
            <person name="Ye F."/>
            <person name="Su P."/>
            <person name="Kiefer A.F."/>
            <person name="Nichols A."/>
            <person name="Cepeda A.J."/>
            <person name="Yan W."/>
            <person name="Fan B."/>
            <person name="Jiang Y."/>
            <person name="Adhikari A."/>
            <person name="Zheng C.-J."/>
            <person name="Schuster L."/>
            <person name="Cowan T.M."/>
            <person name="Smanski M.J."/>
            <person name="Chevrette M.G."/>
            <person name="De Carvalho L.P.S."/>
            <person name="Shen B."/>
        </authorList>
    </citation>
    <scope>NUCLEOTIDE SEQUENCE [LARGE SCALE GENOMIC DNA]</scope>
    <source>
        <strain evidence="4 5">NPDC077433</strain>
    </source>
</reference>
<comment type="caution">
    <text evidence="4">The sequence shown here is derived from an EMBL/GenBank/DDBJ whole genome shotgun (WGS) entry which is preliminary data.</text>
</comment>
<keyword evidence="2" id="KW-0732">Signal</keyword>
<dbReference type="SUPFAM" id="SSF53850">
    <property type="entry name" value="Periplasmic binding protein-like II"/>
    <property type="match status" value="1"/>
</dbReference>